<name>A0A8S3A3V8_9BILA</name>
<evidence type="ECO:0000313" key="1">
    <source>
        <dbReference type="EMBL" id="CAF4676902.1"/>
    </source>
</evidence>
<reference evidence="1" key="1">
    <citation type="submission" date="2021-02" db="EMBL/GenBank/DDBJ databases">
        <authorList>
            <person name="Nowell W R."/>
        </authorList>
    </citation>
    <scope>NUCLEOTIDE SEQUENCE</scope>
</reference>
<proteinExistence type="predicted"/>
<dbReference type="Proteomes" id="UP000681720">
    <property type="component" value="Unassembled WGS sequence"/>
</dbReference>
<dbReference type="EMBL" id="CAJOBJ010121222">
    <property type="protein sequence ID" value="CAF4676902.1"/>
    <property type="molecule type" value="Genomic_DNA"/>
</dbReference>
<feature type="non-terminal residue" evidence="1">
    <location>
        <position position="80"/>
    </location>
</feature>
<comment type="caution">
    <text evidence="1">The sequence shown here is derived from an EMBL/GenBank/DDBJ whole genome shotgun (WGS) entry which is preliminary data.</text>
</comment>
<organism evidence="1 2">
    <name type="scientific">Rotaria magnacalcarata</name>
    <dbReference type="NCBI Taxonomy" id="392030"/>
    <lineage>
        <taxon>Eukaryota</taxon>
        <taxon>Metazoa</taxon>
        <taxon>Spiralia</taxon>
        <taxon>Gnathifera</taxon>
        <taxon>Rotifera</taxon>
        <taxon>Eurotatoria</taxon>
        <taxon>Bdelloidea</taxon>
        <taxon>Philodinida</taxon>
        <taxon>Philodinidae</taxon>
        <taxon>Rotaria</taxon>
    </lineage>
</organism>
<protein>
    <submittedName>
        <fullName evidence="1">Uncharacterized protein</fullName>
    </submittedName>
</protein>
<evidence type="ECO:0000313" key="2">
    <source>
        <dbReference type="Proteomes" id="UP000681720"/>
    </source>
</evidence>
<sequence>IVFKREILHHPDANFSIQAATSFASGNAFVLRPWLGTDPGSLDERVKLYHQSKLNASVPGYEHAAALELIAFSSFDLKLN</sequence>
<gene>
    <name evidence="1" type="ORF">GIL414_LOCUS42120</name>
</gene>
<feature type="non-terminal residue" evidence="1">
    <location>
        <position position="1"/>
    </location>
</feature>
<dbReference type="AlphaFoldDB" id="A0A8S3A3V8"/>
<accession>A0A8S3A3V8</accession>